<keyword evidence="2" id="KW-1185">Reference proteome</keyword>
<dbReference type="EMBL" id="CP097507">
    <property type="protein sequence ID" value="URE00148.1"/>
    <property type="molecule type" value="Genomic_DNA"/>
</dbReference>
<accession>A0A9E7FS37</accession>
<proteinExistence type="predicted"/>
<protein>
    <submittedName>
        <fullName evidence="1">Uncharacterized protein</fullName>
    </submittedName>
</protein>
<reference evidence="1" key="1">
    <citation type="submission" date="2022-05" db="EMBL/GenBank/DDBJ databases">
        <title>The Musa troglodytarum L. genome provides insights into the mechanism of non-climacteric behaviour and enrichment of carotenoids.</title>
        <authorList>
            <person name="Wang J."/>
        </authorList>
    </citation>
    <scope>NUCLEOTIDE SEQUENCE</scope>
    <source>
        <tissue evidence="1">Leaf</tissue>
    </source>
</reference>
<dbReference type="AlphaFoldDB" id="A0A9E7FS37"/>
<dbReference type="Proteomes" id="UP001055439">
    <property type="component" value="Chromosome 5"/>
</dbReference>
<sequence>MGLATDVLLVFILMRRLQNPRKVEKHWCVLL</sequence>
<evidence type="ECO:0000313" key="1">
    <source>
        <dbReference type="EMBL" id="URE00148.1"/>
    </source>
</evidence>
<gene>
    <name evidence="1" type="ORF">MUK42_19471</name>
</gene>
<organism evidence="1 2">
    <name type="scientific">Musa troglodytarum</name>
    <name type="common">fe'i banana</name>
    <dbReference type="NCBI Taxonomy" id="320322"/>
    <lineage>
        <taxon>Eukaryota</taxon>
        <taxon>Viridiplantae</taxon>
        <taxon>Streptophyta</taxon>
        <taxon>Embryophyta</taxon>
        <taxon>Tracheophyta</taxon>
        <taxon>Spermatophyta</taxon>
        <taxon>Magnoliopsida</taxon>
        <taxon>Liliopsida</taxon>
        <taxon>Zingiberales</taxon>
        <taxon>Musaceae</taxon>
        <taxon>Musa</taxon>
    </lineage>
</organism>
<evidence type="ECO:0000313" key="2">
    <source>
        <dbReference type="Proteomes" id="UP001055439"/>
    </source>
</evidence>
<name>A0A9E7FS37_9LILI</name>